<dbReference type="InterPro" id="IPR045857">
    <property type="entry name" value="O16G_dom_2"/>
</dbReference>
<dbReference type="GO" id="GO:0009313">
    <property type="term" value="P:oligosaccharide catabolic process"/>
    <property type="evidence" value="ECO:0007669"/>
    <property type="project" value="TreeGrafter"/>
</dbReference>
<dbReference type="RefSeq" id="WP_149850911.1">
    <property type="nucleotide sequence ID" value="NZ_VUOB01000031.1"/>
</dbReference>
<proteinExistence type="inferred from homology"/>
<keyword evidence="3" id="KW-0378">Hydrolase</keyword>
<dbReference type="PANTHER" id="PTHR10357">
    <property type="entry name" value="ALPHA-AMYLASE FAMILY MEMBER"/>
    <property type="match status" value="1"/>
</dbReference>
<dbReference type="PANTHER" id="PTHR10357:SF179">
    <property type="entry name" value="NEUTRAL AND BASIC AMINO ACID TRANSPORT PROTEIN RBAT"/>
    <property type="match status" value="1"/>
</dbReference>
<accession>A0A5B2XCS4</accession>
<comment type="caution">
    <text evidence="3">The sequence shown here is derived from an EMBL/GenBank/DDBJ whole genome shotgun (WGS) entry which is preliminary data.</text>
</comment>
<reference evidence="3 4" key="2">
    <citation type="submission" date="2019-09" db="EMBL/GenBank/DDBJ databases">
        <authorList>
            <person name="Jin C."/>
        </authorList>
    </citation>
    <scope>NUCLEOTIDE SEQUENCE [LARGE SCALE GENOMIC DNA]</scope>
    <source>
        <strain evidence="3 4">AN110305</strain>
    </source>
</reference>
<dbReference type="Proteomes" id="UP000323454">
    <property type="component" value="Unassembled WGS sequence"/>
</dbReference>
<evidence type="ECO:0000313" key="4">
    <source>
        <dbReference type="Proteomes" id="UP000323454"/>
    </source>
</evidence>
<keyword evidence="4" id="KW-1185">Reference proteome</keyword>
<sequence length="548" mass="59879">MTDPAARTQDALATAAALRADRPDWWRDAVYYTVYPRSFADGNGDGIGDLPGLTSRLDHLVDLGVDAVWLGAFYRSPMVDGGYDVADHTDVDPEFGTLADFDAMTAAAHERGLKVTIDVIPNHVSDQHPWFVEALTAAPGSPARERFIFCDGRGPGGDEPPNNWVACFGGSAWARVPDGQWYLHLFTPQQPDLNWENPEVVAEYDRVLRFWLNRGVDGLRVDVAHGMAKPNPLRDMTIFPEPGQPRVAEDPRLDQDGVHEHLRGFRRVLDTYPGTMAVGEVWVESDERLARYVRPDELHLTFNFKLVEAEWGAAAYRAAIDGSLRAMADVGAPCSWVLTNHDIPRPVTRYGDGDIELGRRRARAAALVQLSLPGSVYLYQGDELGLDNVDDLPVEALRDPTWENSGHTVRGRDGVRVPIPWSGDAPPYGFGGADTWLPMPTRWAGLTAEAQAADADSTLSLHRRALEIRRASPQLGRGTLTWLDSPADVLAYRCAAEGHPDIEVWLNSSADSIAPPSAATPLLASGPLGANGSIPPDTAAWFLGPDPR</sequence>
<dbReference type="InterPro" id="IPR017853">
    <property type="entry name" value="GH"/>
</dbReference>
<dbReference type="SMART" id="SM00642">
    <property type="entry name" value="Aamy"/>
    <property type="match status" value="1"/>
</dbReference>
<dbReference type="GO" id="GO:0004556">
    <property type="term" value="F:alpha-amylase activity"/>
    <property type="evidence" value="ECO:0007669"/>
    <property type="project" value="TreeGrafter"/>
</dbReference>
<gene>
    <name evidence="3" type="ORF">F0L68_18830</name>
</gene>
<reference evidence="3 4" key="1">
    <citation type="submission" date="2019-09" db="EMBL/GenBank/DDBJ databases">
        <title>Goodfellowia gen. nov., a new genus of the Pseudonocardineae related to Actinoalloteichus, containing Goodfellowia coeruleoviolacea gen. nov., comb. nov. gen. nov., comb. nov.</title>
        <authorList>
            <person name="Labeda D."/>
        </authorList>
    </citation>
    <scope>NUCLEOTIDE SEQUENCE [LARGE SCALE GENOMIC DNA]</scope>
    <source>
        <strain evidence="3 4">AN110305</strain>
    </source>
</reference>
<organism evidence="3 4">
    <name type="scientific">Solihabitans fulvus</name>
    <dbReference type="NCBI Taxonomy" id="1892852"/>
    <lineage>
        <taxon>Bacteria</taxon>
        <taxon>Bacillati</taxon>
        <taxon>Actinomycetota</taxon>
        <taxon>Actinomycetes</taxon>
        <taxon>Pseudonocardiales</taxon>
        <taxon>Pseudonocardiaceae</taxon>
        <taxon>Solihabitans</taxon>
    </lineage>
</organism>
<dbReference type="Gene3D" id="3.20.20.80">
    <property type="entry name" value="Glycosidases"/>
    <property type="match status" value="1"/>
</dbReference>
<dbReference type="EMBL" id="VUOB01000031">
    <property type="protein sequence ID" value="KAA2261113.1"/>
    <property type="molecule type" value="Genomic_DNA"/>
</dbReference>
<comment type="similarity">
    <text evidence="1">Belongs to the glycosyl hydrolase 13 family.</text>
</comment>
<dbReference type="AlphaFoldDB" id="A0A5B2XCS4"/>
<dbReference type="CDD" id="cd11332">
    <property type="entry name" value="AmyAc_OligoGlu_TS"/>
    <property type="match status" value="1"/>
</dbReference>
<feature type="domain" description="Glycosyl hydrolase family 13 catalytic" evidence="2">
    <location>
        <begin position="33"/>
        <end position="416"/>
    </location>
</feature>
<dbReference type="OrthoDB" id="9043248at2"/>
<dbReference type="Gene3D" id="3.90.400.10">
    <property type="entry name" value="Oligo-1,6-glucosidase, Domain 2"/>
    <property type="match status" value="1"/>
</dbReference>
<evidence type="ECO:0000256" key="1">
    <source>
        <dbReference type="ARBA" id="ARBA00008061"/>
    </source>
</evidence>
<dbReference type="InterPro" id="IPR006047">
    <property type="entry name" value="GH13_cat_dom"/>
</dbReference>
<name>A0A5B2XCS4_9PSEU</name>
<evidence type="ECO:0000313" key="3">
    <source>
        <dbReference type="EMBL" id="KAA2261113.1"/>
    </source>
</evidence>
<dbReference type="Pfam" id="PF00128">
    <property type="entry name" value="Alpha-amylase"/>
    <property type="match status" value="1"/>
</dbReference>
<evidence type="ECO:0000259" key="2">
    <source>
        <dbReference type="SMART" id="SM00642"/>
    </source>
</evidence>
<dbReference type="SUPFAM" id="SSF51445">
    <property type="entry name" value="(Trans)glycosidases"/>
    <property type="match status" value="1"/>
</dbReference>
<protein>
    <submittedName>
        <fullName evidence="3">Glycoside hydrolase family 13 protein</fullName>
    </submittedName>
</protein>